<dbReference type="InterPro" id="IPR036291">
    <property type="entry name" value="NAD(P)-bd_dom_sf"/>
</dbReference>
<organism evidence="7 8">
    <name type="scientific">Candidatus Woesebacteria bacterium GW2011_GWB1_39_10</name>
    <dbReference type="NCBI Taxonomy" id="1618572"/>
    <lineage>
        <taxon>Bacteria</taxon>
        <taxon>Candidatus Woeseibacteriota</taxon>
    </lineage>
</organism>
<keyword evidence="4" id="KW-0560">Oxidoreductase</keyword>
<reference evidence="7 8" key="1">
    <citation type="journal article" date="2015" name="Nature">
        <title>rRNA introns, odd ribosomes, and small enigmatic genomes across a large radiation of phyla.</title>
        <authorList>
            <person name="Brown C.T."/>
            <person name="Hug L.A."/>
            <person name="Thomas B.C."/>
            <person name="Sharon I."/>
            <person name="Castelle C.J."/>
            <person name="Singh A."/>
            <person name="Wilkins M.J."/>
            <person name="Williams K.H."/>
            <person name="Banfield J.F."/>
        </authorList>
    </citation>
    <scope>NUCLEOTIDE SEQUENCE [LARGE SCALE GENOMIC DNA]</scope>
</reference>
<dbReference type="Proteomes" id="UP000034774">
    <property type="component" value="Unassembled WGS sequence"/>
</dbReference>
<dbReference type="InterPro" id="IPR013149">
    <property type="entry name" value="ADH-like_C"/>
</dbReference>
<feature type="domain" description="Alcohol dehydrogenase-like C-terminal" evidence="5">
    <location>
        <begin position="175"/>
        <end position="298"/>
    </location>
</feature>
<evidence type="ECO:0000256" key="1">
    <source>
        <dbReference type="ARBA" id="ARBA00001947"/>
    </source>
</evidence>
<evidence type="ECO:0000256" key="2">
    <source>
        <dbReference type="ARBA" id="ARBA00022723"/>
    </source>
</evidence>
<feature type="domain" description="Alcohol dehydrogenase-like N-terminal" evidence="6">
    <location>
        <begin position="26"/>
        <end position="136"/>
    </location>
</feature>
<dbReference type="PANTHER" id="PTHR42683">
    <property type="entry name" value="ALDEHYDE REDUCTASE"/>
    <property type="match status" value="1"/>
</dbReference>
<dbReference type="EMBL" id="LBVU01000003">
    <property type="protein sequence ID" value="KKQ92240.1"/>
    <property type="molecule type" value="Genomic_DNA"/>
</dbReference>
<dbReference type="SUPFAM" id="SSF50129">
    <property type="entry name" value="GroES-like"/>
    <property type="match status" value="1"/>
</dbReference>
<protein>
    <submittedName>
        <fullName evidence="7">Alcohol dehydrogenase zinc-binding domain protein</fullName>
    </submittedName>
</protein>
<dbReference type="FunFam" id="3.40.50.720:FF:000022">
    <property type="entry name" value="Cinnamyl alcohol dehydrogenase"/>
    <property type="match status" value="1"/>
</dbReference>
<keyword evidence="3" id="KW-0862">Zinc</keyword>
<comment type="caution">
    <text evidence="7">The sequence shown here is derived from an EMBL/GenBank/DDBJ whole genome shotgun (WGS) entry which is preliminary data.</text>
</comment>
<dbReference type="InterPro" id="IPR013154">
    <property type="entry name" value="ADH-like_N"/>
</dbReference>
<dbReference type="InterPro" id="IPR029752">
    <property type="entry name" value="D-isomer_DH_CS1"/>
</dbReference>
<dbReference type="AlphaFoldDB" id="A0A0G0LW45"/>
<evidence type="ECO:0000313" key="7">
    <source>
        <dbReference type="EMBL" id="KKQ92240.1"/>
    </source>
</evidence>
<dbReference type="Gene3D" id="3.90.180.10">
    <property type="entry name" value="Medium-chain alcohol dehydrogenases, catalytic domain"/>
    <property type="match status" value="1"/>
</dbReference>
<dbReference type="Pfam" id="PF08240">
    <property type="entry name" value="ADH_N"/>
    <property type="match status" value="1"/>
</dbReference>
<dbReference type="SUPFAM" id="SSF51735">
    <property type="entry name" value="NAD(P)-binding Rossmann-fold domains"/>
    <property type="match status" value="1"/>
</dbReference>
<dbReference type="PATRIC" id="fig|1618572.3.peg.703"/>
<dbReference type="GO" id="GO:0046872">
    <property type="term" value="F:metal ion binding"/>
    <property type="evidence" value="ECO:0007669"/>
    <property type="project" value="UniProtKB-KW"/>
</dbReference>
<dbReference type="Pfam" id="PF00107">
    <property type="entry name" value="ADH_zinc_N"/>
    <property type="match status" value="1"/>
</dbReference>
<comment type="cofactor">
    <cofactor evidence="1">
        <name>Zn(2+)</name>
        <dbReference type="ChEBI" id="CHEBI:29105"/>
    </cofactor>
</comment>
<proteinExistence type="predicted"/>
<dbReference type="CDD" id="cd05283">
    <property type="entry name" value="CAD1"/>
    <property type="match status" value="1"/>
</dbReference>
<evidence type="ECO:0000259" key="5">
    <source>
        <dbReference type="Pfam" id="PF00107"/>
    </source>
</evidence>
<evidence type="ECO:0000256" key="3">
    <source>
        <dbReference type="ARBA" id="ARBA00022833"/>
    </source>
</evidence>
<dbReference type="Gene3D" id="3.40.50.720">
    <property type="entry name" value="NAD(P)-binding Rossmann-like Domain"/>
    <property type="match status" value="1"/>
</dbReference>
<gene>
    <name evidence="7" type="ORF">UT17_C0003G0263</name>
</gene>
<accession>A0A0G0LW45</accession>
<sequence>MIINGLAVLKQGDKLQPFSYEEELSENDILVSIKYSTCSLGDTRFIDNFWGDTKYPLIPSLEIIGEVKEIGKNVTGLQKGDVVGIGYQVSACFECDYCKQGKEQFCQKQKLICVGEFGGFADSIVVDYRFAFKLPENLQDAFSTPLMCSGLTPYAGIKKAGVKSGMKVGVIGIGGLGHLAIQFLNKIGCDVTAFSHTKSKEELLKKLGANNVVDSTNEIELQKLERWYDFLISTSSASLNWNLYVKALKPEGKLCFVGLPPKEVSLKAELLADYAQRSIIGNYIGSRSEMVEMLEFASKHSIKAVGEVFKMSEASEVVEKVKQNLVTFSAILSN</sequence>
<keyword evidence="2" id="KW-0479">Metal-binding</keyword>
<evidence type="ECO:0000259" key="6">
    <source>
        <dbReference type="Pfam" id="PF08240"/>
    </source>
</evidence>
<dbReference type="InterPro" id="IPR011032">
    <property type="entry name" value="GroES-like_sf"/>
</dbReference>
<evidence type="ECO:0000313" key="8">
    <source>
        <dbReference type="Proteomes" id="UP000034774"/>
    </source>
</evidence>
<dbReference type="STRING" id="1618572.UT17_C0003G0263"/>
<name>A0A0G0LW45_9BACT</name>
<evidence type="ECO:0000256" key="4">
    <source>
        <dbReference type="ARBA" id="ARBA00023002"/>
    </source>
</evidence>
<dbReference type="PROSITE" id="PS00065">
    <property type="entry name" value="D_2_HYDROXYACID_DH_1"/>
    <property type="match status" value="1"/>
</dbReference>
<dbReference type="GO" id="GO:0008106">
    <property type="term" value="F:alcohol dehydrogenase (NADP+) activity"/>
    <property type="evidence" value="ECO:0007669"/>
    <property type="project" value="UniProtKB-ARBA"/>
</dbReference>
<dbReference type="InterPro" id="IPR047109">
    <property type="entry name" value="CAD-like"/>
</dbReference>